<dbReference type="Proteomes" id="UP000318017">
    <property type="component" value="Chromosome"/>
</dbReference>
<protein>
    <submittedName>
        <fullName evidence="1">Uncharacterized protein</fullName>
    </submittedName>
</protein>
<dbReference type="AlphaFoldDB" id="A0A518GDU4"/>
<organism evidence="1 2">
    <name type="scientific">Aureliella helgolandensis</name>
    <dbReference type="NCBI Taxonomy" id="2527968"/>
    <lineage>
        <taxon>Bacteria</taxon>
        <taxon>Pseudomonadati</taxon>
        <taxon>Planctomycetota</taxon>
        <taxon>Planctomycetia</taxon>
        <taxon>Pirellulales</taxon>
        <taxon>Pirellulaceae</taxon>
        <taxon>Aureliella</taxon>
    </lineage>
</organism>
<gene>
    <name evidence="1" type="ORF">Q31a_51420</name>
</gene>
<keyword evidence="2" id="KW-1185">Reference proteome</keyword>
<sequence length="84" mass="9466" precursor="true">MRALILCSLITVLASTTGCNPSISPGPDVKHATEVTFDQLKSVVEGTPLFYWTGSDDKYHYFKMDDGFYRLSTDFKMPNFEGMM</sequence>
<evidence type="ECO:0000313" key="1">
    <source>
        <dbReference type="EMBL" id="QDV26763.1"/>
    </source>
</evidence>
<reference evidence="1 2" key="1">
    <citation type="submission" date="2019-02" db="EMBL/GenBank/DDBJ databases">
        <title>Deep-cultivation of Planctomycetes and their phenomic and genomic characterization uncovers novel biology.</title>
        <authorList>
            <person name="Wiegand S."/>
            <person name="Jogler M."/>
            <person name="Boedeker C."/>
            <person name="Pinto D."/>
            <person name="Vollmers J."/>
            <person name="Rivas-Marin E."/>
            <person name="Kohn T."/>
            <person name="Peeters S.H."/>
            <person name="Heuer A."/>
            <person name="Rast P."/>
            <person name="Oberbeckmann S."/>
            <person name="Bunk B."/>
            <person name="Jeske O."/>
            <person name="Meyerdierks A."/>
            <person name="Storesund J.E."/>
            <person name="Kallscheuer N."/>
            <person name="Luecker S."/>
            <person name="Lage O.M."/>
            <person name="Pohl T."/>
            <person name="Merkel B.J."/>
            <person name="Hornburger P."/>
            <person name="Mueller R.-W."/>
            <person name="Bruemmer F."/>
            <person name="Labrenz M."/>
            <person name="Spormann A.M."/>
            <person name="Op den Camp H."/>
            <person name="Overmann J."/>
            <person name="Amann R."/>
            <person name="Jetten M.S.M."/>
            <person name="Mascher T."/>
            <person name="Medema M.H."/>
            <person name="Devos D.P."/>
            <person name="Kaster A.-K."/>
            <person name="Ovreas L."/>
            <person name="Rohde M."/>
            <person name="Galperin M.Y."/>
            <person name="Jogler C."/>
        </authorList>
    </citation>
    <scope>NUCLEOTIDE SEQUENCE [LARGE SCALE GENOMIC DNA]</scope>
    <source>
        <strain evidence="1 2">Q31a</strain>
    </source>
</reference>
<name>A0A518GDU4_9BACT</name>
<accession>A0A518GDU4</accession>
<dbReference type="PROSITE" id="PS51257">
    <property type="entry name" value="PROKAR_LIPOPROTEIN"/>
    <property type="match status" value="1"/>
</dbReference>
<proteinExistence type="predicted"/>
<dbReference type="EMBL" id="CP036298">
    <property type="protein sequence ID" value="QDV26763.1"/>
    <property type="molecule type" value="Genomic_DNA"/>
</dbReference>
<dbReference type="KEGG" id="ahel:Q31a_51420"/>
<evidence type="ECO:0000313" key="2">
    <source>
        <dbReference type="Proteomes" id="UP000318017"/>
    </source>
</evidence>